<comment type="caution">
    <text evidence="7">The sequence shown here is derived from an EMBL/GenBank/DDBJ whole genome shotgun (WGS) entry which is preliminary data.</text>
</comment>
<proteinExistence type="inferred from homology"/>
<dbReference type="PANTHER" id="PTHR34001:SF3">
    <property type="entry name" value="BLL7405 PROTEIN"/>
    <property type="match status" value="1"/>
</dbReference>
<keyword evidence="2 5" id="KW-0732">Signal</keyword>
<gene>
    <name evidence="7" type="ORF">OE647_08310</name>
</gene>
<organism evidence="7 8">
    <name type="scientific">Albidovulum sediminicola</name>
    <dbReference type="NCBI Taxonomy" id="2984331"/>
    <lineage>
        <taxon>Bacteria</taxon>
        <taxon>Pseudomonadati</taxon>
        <taxon>Pseudomonadota</taxon>
        <taxon>Alphaproteobacteria</taxon>
        <taxon>Rhodobacterales</taxon>
        <taxon>Paracoccaceae</taxon>
        <taxon>Albidovulum</taxon>
    </lineage>
</organism>
<dbReference type="Pfam" id="PF13505">
    <property type="entry name" value="OMP_b-brl"/>
    <property type="match status" value="1"/>
</dbReference>
<feature type="chain" id="PRO_5045406419" evidence="5">
    <location>
        <begin position="20"/>
        <end position="226"/>
    </location>
</feature>
<dbReference type="EMBL" id="JAOWLA010000006">
    <property type="protein sequence ID" value="MCV2864739.1"/>
    <property type="molecule type" value="Genomic_DNA"/>
</dbReference>
<evidence type="ECO:0000313" key="8">
    <source>
        <dbReference type="Proteomes" id="UP001652503"/>
    </source>
</evidence>
<evidence type="ECO:0000256" key="5">
    <source>
        <dbReference type="SAM" id="SignalP"/>
    </source>
</evidence>
<evidence type="ECO:0000256" key="2">
    <source>
        <dbReference type="ARBA" id="ARBA00022729"/>
    </source>
</evidence>
<dbReference type="SUPFAM" id="SSF56925">
    <property type="entry name" value="OMPA-like"/>
    <property type="match status" value="1"/>
</dbReference>
<name>A0ABT2Z0R3_9RHOB</name>
<evidence type="ECO:0000256" key="1">
    <source>
        <dbReference type="ARBA" id="ARBA00004370"/>
    </source>
</evidence>
<protein>
    <submittedName>
        <fullName evidence="7">Outer membrane beta-barrel protein</fullName>
    </submittedName>
</protein>
<dbReference type="InterPro" id="IPR027385">
    <property type="entry name" value="Beta-barrel_OMP"/>
</dbReference>
<dbReference type="Gene3D" id="2.40.160.20">
    <property type="match status" value="1"/>
</dbReference>
<evidence type="ECO:0000256" key="3">
    <source>
        <dbReference type="ARBA" id="ARBA00023136"/>
    </source>
</evidence>
<feature type="domain" description="Outer membrane protein beta-barrel" evidence="6">
    <location>
        <begin position="33"/>
        <end position="225"/>
    </location>
</feature>
<reference evidence="7 8" key="1">
    <citation type="submission" date="2022-10" db="EMBL/GenBank/DDBJ databases">
        <title>Defluviimonas sp. nov., isolated from ocean surface water.</title>
        <authorList>
            <person name="He W."/>
            <person name="Wang L."/>
            <person name="Zhang D.-F."/>
        </authorList>
    </citation>
    <scope>NUCLEOTIDE SEQUENCE [LARGE SCALE GENOMIC DNA]</scope>
    <source>
        <strain evidence="7 8">WL0075</strain>
    </source>
</reference>
<dbReference type="Proteomes" id="UP001652503">
    <property type="component" value="Unassembled WGS sequence"/>
</dbReference>
<comment type="similarity">
    <text evidence="4">Belongs to the Omp25/RopB family.</text>
</comment>
<evidence type="ECO:0000313" key="7">
    <source>
        <dbReference type="EMBL" id="MCV2864739.1"/>
    </source>
</evidence>
<sequence length="226" mass="23326">MKIGIFAIAAICAATGAWAGGMGETAEEPATFAPVADYDWSGAYVGLGIGIADGSVTWEATGIGSGSKSGFDGTTFSVRAGRDWQRGNLVFGALLEGVSGTVSAVDDVNTVFFCGSAGGCTTEIEDYYSVRARVGRAVGQTLIFGTVGLASAQVTGSTPAFGIHGEDRLNGWAYGLGVEHAVRDNLTVSAEYVLNDLGTLDLPFACGPCHTEVKFGTLQLGANYRW</sequence>
<dbReference type="RefSeq" id="WP_263721255.1">
    <property type="nucleotide sequence ID" value="NZ_JAOWLA010000006.1"/>
</dbReference>
<dbReference type="PANTHER" id="PTHR34001">
    <property type="entry name" value="BLL7405 PROTEIN"/>
    <property type="match status" value="1"/>
</dbReference>
<dbReference type="InterPro" id="IPR051692">
    <property type="entry name" value="OMP-like"/>
</dbReference>
<evidence type="ECO:0000259" key="6">
    <source>
        <dbReference type="Pfam" id="PF13505"/>
    </source>
</evidence>
<accession>A0ABT2Z0R3</accession>
<evidence type="ECO:0000256" key="4">
    <source>
        <dbReference type="ARBA" id="ARBA00038306"/>
    </source>
</evidence>
<keyword evidence="8" id="KW-1185">Reference proteome</keyword>
<keyword evidence="3" id="KW-0472">Membrane</keyword>
<dbReference type="InterPro" id="IPR011250">
    <property type="entry name" value="OMP/PagP_B-barrel"/>
</dbReference>
<feature type="signal peptide" evidence="5">
    <location>
        <begin position="1"/>
        <end position="19"/>
    </location>
</feature>
<comment type="subcellular location">
    <subcellularLocation>
        <location evidence="1">Membrane</location>
    </subcellularLocation>
</comment>